<dbReference type="WBParaSite" id="jg6416">
    <property type="protein sequence ID" value="jg6416"/>
    <property type="gene ID" value="jg6416"/>
</dbReference>
<name>A0A915EJ18_9BILA</name>
<keyword evidence="2" id="KW-1185">Reference proteome</keyword>
<evidence type="ECO:0000313" key="2">
    <source>
        <dbReference type="Proteomes" id="UP000887574"/>
    </source>
</evidence>
<reference evidence="3" key="1">
    <citation type="submission" date="2022-11" db="UniProtKB">
        <authorList>
            <consortium name="WormBaseParasite"/>
        </authorList>
    </citation>
    <scope>IDENTIFICATION</scope>
</reference>
<accession>A0A915EJ18</accession>
<proteinExistence type="predicted"/>
<evidence type="ECO:0000313" key="3">
    <source>
        <dbReference type="WBParaSite" id="jg6416"/>
    </source>
</evidence>
<evidence type="ECO:0000256" key="1">
    <source>
        <dbReference type="SAM" id="MobiDB-lite"/>
    </source>
</evidence>
<organism evidence="2 3">
    <name type="scientific">Ditylenchus dipsaci</name>
    <dbReference type="NCBI Taxonomy" id="166011"/>
    <lineage>
        <taxon>Eukaryota</taxon>
        <taxon>Metazoa</taxon>
        <taxon>Ecdysozoa</taxon>
        <taxon>Nematoda</taxon>
        <taxon>Chromadorea</taxon>
        <taxon>Rhabditida</taxon>
        <taxon>Tylenchina</taxon>
        <taxon>Tylenchomorpha</taxon>
        <taxon>Sphaerularioidea</taxon>
        <taxon>Anguinidae</taxon>
        <taxon>Anguininae</taxon>
        <taxon>Ditylenchus</taxon>
    </lineage>
</organism>
<sequence>MFLLSASVVHISPRLLNATVRIAELTVANYLLFAIDCFFPLCEIVSAPVTLGSLGKSPVTYWNDPRFGIWIPDDAIISLDGSRYVPTSRVRAAADELWAVLPAELYPVMTWFVKNYIGSEIQQGRRRTTIQKDKLLRIYRIQLTALVVEDVPCVAEELLARLGSTRRRQETSSSLREDRKTHDILLPVGERVRVQRHRLLSSSPKSSSLRADSEPQLHSPLC</sequence>
<dbReference type="Proteomes" id="UP000887574">
    <property type="component" value="Unplaced"/>
</dbReference>
<protein>
    <submittedName>
        <fullName evidence="3">Uncharacterized protein</fullName>
    </submittedName>
</protein>
<feature type="region of interest" description="Disordered" evidence="1">
    <location>
        <begin position="201"/>
        <end position="222"/>
    </location>
</feature>
<dbReference type="AlphaFoldDB" id="A0A915EJ18"/>